<dbReference type="Proteomes" id="UP000291343">
    <property type="component" value="Unassembled WGS sequence"/>
</dbReference>
<dbReference type="InterPro" id="IPR000092">
    <property type="entry name" value="Polyprenyl_synt"/>
</dbReference>
<keyword evidence="10" id="KW-1185">Reference proteome</keyword>
<evidence type="ECO:0000256" key="3">
    <source>
        <dbReference type="ARBA" id="ARBA00022723"/>
    </source>
</evidence>
<dbReference type="InterPro" id="IPR033749">
    <property type="entry name" value="Polyprenyl_synt_CS"/>
</dbReference>
<comment type="pathway">
    <text evidence="5">Pheromone biosynthesis.</text>
</comment>
<evidence type="ECO:0000256" key="7">
    <source>
        <dbReference type="RuleBase" id="RU004466"/>
    </source>
</evidence>
<evidence type="ECO:0000313" key="10">
    <source>
        <dbReference type="Proteomes" id="UP000291343"/>
    </source>
</evidence>
<evidence type="ECO:0000256" key="1">
    <source>
        <dbReference type="ARBA" id="ARBA00001946"/>
    </source>
</evidence>
<dbReference type="InParanoid" id="A0A482XG38"/>
<keyword evidence="4" id="KW-0460">Magnesium</keyword>
<dbReference type="Pfam" id="PF00348">
    <property type="entry name" value="polyprenyl_synt"/>
    <property type="match status" value="1"/>
</dbReference>
<dbReference type="PANTHER" id="PTHR11525:SF0">
    <property type="entry name" value="FARNESYL PYROPHOSPHATE SYNTHASE"/>
    <property type="match status" value="1"/>
</dbReference>
<dbReference type="InterPro" id="IPR008949">
    <property type="entry name" value="Isoprenoid_synthase_dom_sf"/>
</dbReference>
<dbReference type="SUPFAM" id="SSF48576">
    <property type="entry name" value="Terpenoid synthases"/>
    <property type="match status" value="1"/>
</dbReference>
<dbReference type="OrthoDB" id="10257492at2759"/>
<gene>
    <name evidence="9" type="ORF">LSTR_LSTR000649</name>
</gene>
<dbReference type="STRING" id="195883.A0A482XG38"/>
<dbReference type="GO" id="GO:0005737">
    <property type="term" value="C:cytoplasm"/>
    <property type="evidence" value="ECO:0007669"/>
    <property type="project" value="TreeGrafter"/>
</dbReference>
<evidence type="ECO:0000256" key="5">
    <source>
        <dbReference type="ARBA" id="ARBA00033740"/>
    </source>
</evidence>
<name>A0A482XG38_LAOST</name>
<accession>A0A482XG38</accession>
<evidence type="ECO:0000256" key="6">
    <source>
        <dbReference type="ARBA" id="ARBA00034546"/>
    </source>
</evidence>
<dbReference type="PROSITE" id="PS00723">
    <property type="entry name" value="POLYPRENYL_SYNTHASE_1"/>
    <property type="match status" value="1"/>
</dbReference>
<dbReference type="GO" id="GO:0045337">
    <property type="term" value="P:farnesyl diphosphate biosynthetic process"/>
    <property type="evidence" value="ECO:0007669"/>
    <property type="project" value="TreeGrafter"/>
</dbReference>
<dbReference type="GO" id="GO:0004337">
    <property type="term" value="F:(2E,6E)-farnesyl diphosphate synthase activity"/>
    <property type="evidence" value="ECO:0007669"/>
    <property type="project" value="TreeGrafter"/>
</dbReference>
<comment type="cofactor">
    <cofactor evidence="1">
        <name>Mg(2+)</name>
        <dbReference type="ChEBI" id="CHEBI:18420"/>
    </cofactor>
</comment>
<feature type="region of interest" description="Disordered" evidence="8">
    <location>
        <begin position="295"/>
        <end position="314"/>
    </location>
</feature>
<dbReference type="SMR" id="A0A482XG38"/>
<dbReference type="AlphaFoldDB" id="A0A482XG38"/>
<dbReference type="PANTHER" id="PTHR11525">
    <property type="entry name" value="FARNESYL-PYROPHOSPHATE SYNTHETASE"/>
    <property type="match status" value="1"/>
</dbReference>
<dbReference type="InterPro" id="IPR039702">
    <property type="entry name" value="FPS1-like"/>
</dbReference>
<keyword evidence="2 7" id="KW-0808">Transferase</keyword>
<dbReference type="GO" id="GO:0046872">
    <property type="term" value="F:metal ion binding"/>
    <property type="evidence" value="ECO:0007669"/>
    <property type="project" value="UniProtKB-KW"/>
</dbReference>
<keyword evidence="3" id="KW-0479">Metal-binding</keyword>
<comment type="caution">
    <text evidence="9">The sequence shown here is derived from an EMBL/GenBank/DDBJ whole genome shotgun (WGS) entry which is preliminary data.</text>
</comment>
<protein>
    <recommendedName>
        <fullName evidence="6">Farnesyl pyrophosphate synthase</fullName>
    </recommendedName>
</protein>
<sequence length="328" mass="37516">MVGKEYVSNNLKRPTYSLARDSCAQWNTARTLTTLSQAAAGTAVSKDEKREFMAVFPDIVRDLTDAGRHLDIPDATKWYAKTLQYNVPGGKKNRGMALVLGYKFLANSKDLTPENMRLARILGWCVELLQGFYLVTDDIIDQATTRRGRPCWYRNPGVGLTAINDALLIESGIYQLLRRHFRNKPYYVDLIELFHDVALKTNFGQALDMLSEQTRDLKLENFTMDRYNSIVKYKTAYYTFQLPIALAMHMAGIGDEERHRQAKTILLEMGHFFQVQSAEKVPAFRFCMPGVERRKERKKKGKQADHASGQQRLSHSRGWGIVVRVRGV</sequence>
<evidence type="ECO:0000256" key="4">
    <source>
        <dbReference type="ARBA" id="ARBA00022842"/>
    </source>
</evidence>
<dbReference type="GO" id="GO:0004161">
    <property type="term" value="F:dimethylallyltranstransferase activity"/>
    <property type="evidence" value="ECO:0007669"/>
    <property type="project" value="TreeGrafter"/>
</dbReference>
<evidence type="ECO:0000313" key="9">
    <source>
        <dbReference type="EMBL" id="RZF44697.1"/>
    </source>
</evidence>
<dbReference type="EMBL" id="QKKF02010319">
    <property type="protein sequence ID" value="RZF44697.1"/>
    <property type="molecule type" value="Genomic_DNA"/>
</dbReference>
<dbReference type="CDD" id="cd00685">
    <property type="entry name" value="Trans_IPPS_HT"/>
    <property type="match status" value="1"/>
</dbReference>
<evidence type="ECO:0000256" key="2">
    <source>
        <dbReference type="ARBA" id="ARBA00022679"/>
    </source>
</evidence>
<reference evidence="9 10" key="1">
    <citation type="journal article" date="2017" name="Gigascience">
        <title>Genome sequence of the small brown planthopper, Laodelphax striatellus.</title>
        <authorList>
            <person name="Zhu J."/>
            <person name="Jiang F."/>
            <person name="Wang X."/>
            <person name="Yang P."/>
            <person name="Bao Y."/>
            <person name="Zhao W."/>
            <person name="Wang W."/>
            <person name="Lu H."/>
            <person name="Wang Q."/>
            <person name="Cui N."/>
            <person name="Li J."/>
            <person name="Chen X."/>
            <person name="Luo L."/>
            <person name="Yu J."/>
            <person name="Kang L."/>
            <person name="Cui F."/>
        </authorList>
    </citation>
    <scope>NUCLEOTIDE SEQUENCE [LARGE SCALE GENOMIC DNA]</scope>
    <source>
        <strain evidence="9">Lst14</strain>
    </source>
</reference>
<evidence type="ECO:0000256" key="8">
    <source>
        <dbReference type="SAM" id="MobiDB-lite"/>
    </source>
</evidence>
<dbReference type="Gene3D" id="1.10.600.10">
    <property type="entry name" value="Farnesyl Diphosphate Synthase"/>
    <property type="match status" value="1"/>
</dbReference>
<organism evidence="9 10">
    <name type="scientific">Laodelphax striatellus</name>
    <name type="common">Small brown planthopper</name>
    <name type="synonym">Delphax striatella</name>
    <dbReference type="NCBI Taxonomy" id="195883"/>
    <lineage>
        <taxon>Eukaryota</taxon>
        <taxon>Metazoa</taxon>
        <taxon>Ecdysozoa</taxon>
        <taxon>Arthropoda</taxon>
        <taxon>Hexapoda</taxon>
        <taxon>Insecta</taxon>
        <taxon>Pterygota</taxon>
        <taxon>Neoptera</taxon>
        <taxon>Paraneoptera</taxon>
        <taxon>Hemiptera</taxon>
        <taxon>Auchenorrhyncha</taxon>
        <taxon>Fulgoroidea</taxon>
        <taxon>Delphacidae</taxon>
        <taxon>Criomorphinae</taxon>
        <taxon>Laodelphax</taxon>
    </lineage>
</organism>
<proteinExistence type="inferred from homology"/>
<dbReference type="GO" id="GO:0042811">
    <property type="term" value="P:pheromone biosynthetic process"/>
    <property type="evidence" value="ECO:0007669"/>
    <property type="project" value="UniProtKB-ARBA"/>
</dbReference>
<comment type="similarity">
    <text evidence="7">Belongs to the FPP/GGPP synthase family.</text>
</comment>